<dbReference type="InterPro" id="IPR012337">
    <property type="entry name" value="RNaseH-like_sf"/>
</dbReference>
<dbReference type="GO" id="GO:0003676">
    <property type="term" value="F:nucleic acid binding"/>
    <property type="evidence" value="ECO:0007669"/>
    <property type="project" value="InterPro"/>
</dbReference>
<dbReference type="GO" id="GO:0015074">
    <property type="term" value="P:DNA integration"/>
    <property type="evidence" value="ECO:0007669"/>
    <property type="project" value="InterPro"/>
</dbReference>
<dbReference type="InterPro" id="IPR001584">
    <property type="entry name" value="Integrase_cat-core"/>
</dbReference>
<name>A0A4R7K433_9CLOT</name>
<dbReference type="Gene3D" id="3.30.420.10">
    <property type="entry name" value="Ribonuclease H-like superfamily/Ribonuclease H"/>
    <property type="match status" value="1"/>
</dbReference>
<dbReference type="PANTHER" id="PTHR35004:SF6">
    <property type="entry name" value="TRANSPOSASE"/>
    <property type="match status" value="1"/>
</dbReference>
<dbReference type="PANTHER" id="PTHR35004">
    <property type="entry name" value="TRANSPOSASE RV3428C-RELATED"/>
    <property type="match status" value="1"/>
</dbReference>
<sequence length="210" mass="24453">MVLSHSRYKLAYWQDKPFTATDFIYAHNKAFEYFGGMTTEIVYDQDRLLAVDENFGDIVFTEEFQKYIDLMKFKVYLCRGFDPQSKGKVEAVVKYIKYNFAVHRTFSDIASFNSECLAWLDRTGNSKVHGTTKKIPKEVFALEKKHLLSIPHTFDNKSSNISLTYIVRKDNTVLYKQNRYQVPKGTYCPGKKVELTIVDNIIHIKDIDSN</sequence>
<accession>A0A4R7K433</accession>
<dbReference type="EMBL" id="SOAZ01000046">
    <property type="protein sequence ID" value="TDT45770.1"/>
    <property type="molecule type" value="Genomic_DNA"/>
</dbReference>
<feature type="domain" description="Integrase catalytic" evidence="1">
    <location>
        <begin position="1"/>
        <end position="144"/>
    </location>
</feature>
<dbReference type="OrthoDB" id="3193769at2"/>
<keyword evidence="3" id="KW-1185">Reference proteome</keyword>
<comment type="caution">
    <text evidence="2">The sequence shown here is derived from an EMBL/GenBank/DDBJ whole genome shotgun (WGS) entry which is preliminary data.</text>
</comment>
<dbReference type="Proteomes" id="UP000295325">
    <property type="component" value="Unassembled WGS sequence"/>
</dbReference>
<organism evidence="2 3">
    <name type="scientific">Fonticella tunisiensis</name>
    <dbReference type="NCBI Taxonomy" id="1096341"/>
    <lineage>
        <taxon>Bacteria</taxon>
        <taxon>Bacillati</taxon>
        <taxon>Bacillota</taxon>
        <taxon>Clostridia</taxon>
        <taxon>Eubacteriales</taxon>
        <taxon>Clostridiaceae</taxon>
        <taxon>Fonticella</taxon>
    </lineage>
</organism>
<gene>
    <name evidence="2" type="ORF">EDD71_1469</name>
</gene>
<dbReference type="RefSeq" id="WP_133629477.1">
    <property type="nucleotide sequence ID" value="NZ_SOAZ01000046.1"/>
</dbReference>
<dbReference type="PROSITE" id="PS50994">
    <property type="entry name" value="INTEGRASE"/>
    <property type="match status" value="1"/>
</dbReference>
<dbReference type="AlphaFoldDB" id="A0A4R7K433"/>
<evidence type="ECO:0000313" key="3">
    <source>
        <dbReference type="Proteomes" id="UP000295325"/>
    </source>
</evidence>
<proteinExistence type="predicted"/>
<protein>
    <submittedName>
        <fullName evidence="2">Integrase-like protein</fullName>
    </submittedName>
</protein>
<reference evidence="2 3" key="1">
    <citation type="submission" date="2019-03" db="EMBL/GenBank/DDBJ databases">
        <title>Genomic Encyclopedia of Type Strains, Phase IV (KMG-IV): sequencing the most valuable type-strain genomes for metagenomic binning, comparative biology and taxonomic classification.</title>
        <authorList>
            <person name="Goeker M."/>
        </authorList>
    </citation>
    <scope>NUCLEOTIDE SEQUENCE [LARGE SCALE GENOMIC DNA]</scope>
    <source>
        <strain evidence="2 3">DSM 24455</strain>
    </source>
</reference>
<evidence type="ECO:0000313" key="2">
    <source>
        <dbReference type="EMBL" id="TDT45770.1"/>
    </source>
</evidence>
<dbReference type="SUPFAM" id="SSF53098">
    <property type="entry name" value="Ribonuclease H-like"/>
    <property type="match status" value="1"/>
</dbReference>
<dbReference type="InterPro" id="IPR036397">
    <property type="entry name" value="RNaseH_sf"/>
</dbReference>
<evidence type="ECO:0000259" key="1">
    <source>
        <dbReference type="PROSITE" id="PS50994"/>
    </source>
</evidence>